<organism evidence="3">
    <name type="scientific">Rhipicephalus microplus</name>
    <name type="common">Cattle tick</name>
    <name type="synonym">Boophilus microplus</name>
    <dbReference type="NCBI Taxonomy" id="6941"/>
    <lineage>
        <taxon>Eukaryota</taxon>
        <taxon>Metazoa</taxon>
        <taxon>Ecdysozoa</taxon>
        <taxon>Arthropoda</taxon>
        <taxon>Chelicerata</taxon>
        <taxon>Arachnida</taxon>
        <taxon>Acari</taxon>
        <taxon>Parasitiformes</taxon>
        <taxon>Ixodida</taxon>
        <taxon>Ixodoidea</taxon>
        <taxon>Ixodidae</taxon>
        <taxon>Rhipicephalinae</taxon>
        <taxon>Rhipicephalus</taxon>
        <taxon>Boophilus</taxon>
    </lineage>
</organism>
<evidence type="ECO:0000256" key="2">
    <source>
        <dbReference type="SAM" id="SignalP"/>
    </source>
</evidence>
<feature type="chain" id="PRO_5026008730" description="Secreted protein" evidence="2">
    <location>
        <begin position="17"/>
        <end position="153"/>
    </location>
</feature>
<sequence length="153" mass="17790">MPFSIFSLINILVLSCFRSFSPTRQIALMTPEKYHIPCSGCTTVTLFVEDQQLRCIISTHANSLHTSVSTHIKSNTVLQYRSLPTIFTVFLYLHLIVYHYSYFIQLLLILHFNNQFSYARTDFGSIVYHYLLQLIDLNNILIASIWTPNCFSR</sequence>
<dbReference type="EMBL" id="GIKN01007787">
    <property type="protein sequence ID" value="NIE50060.1"/>
    <property type="molecule type" value="Transcribed_RNA"/>
</dbReference>
<feature type="transmembrane region" description="Helical" evidence="1">
    <location>
        <begin position="89"/>
        <end position="110"/>
    </location>
</feature>
<keyword evidence="1" id="KW-0812">Transmembrane</keyword>
<dbReference type="AlphaFoldDB" id="A0A6G5AIP1"/>
<evidence type="ECO:0000256" key="1">
    <source>
        <dbReference type="SAM" id="Phobius"/>
    </source>
</evidence>
<accession>A0A6G5AIP1</accession>
<name>A0A6G5AIP1_RHIMP</name>
<evidence type="ECO:0000313" key="3">
    <source>
        <dbReference type="EMBL" id="NIE50060.1"/>
    </source>
</evidence>
<keyword evidence="1" id="KW-1133">Transmembrane helix</keyword>
<proteinExistence type="predicted"/>
<keyword evidence="2" id="KW-0732">Signal</keyword>
<protein>
    <recommendedName>
        <fullName evidence="4">Secreted protein</fullName>
    </recommendedName>
</protein>
<keyword evidence="1" id="KW-0472">Membrane</keyword>
<evidence type="ECO:0008006" key="4">
    <source>
        <dbReference type="Google" id="ProtNLM"/>
    </source>
</evidence>
<reference evidence="3" key="1">
    <citation type="submission" date="2020-03" db="EMBL/GenBank/DDBJ databases">
        <title>A transcriptome and proteome of the tick Rhipicephalus microplus shaped by the genetic composition of its hosts and developmental stage.</title>
        <authorList>
            <person name="Garcia G.R."/>
            <person name="Ribeiro J.M.C."/>
            <person name="Maruyama S.R."/>
            <person name="Gardinasse L.G."/>
            <person name="Nelson K."/>
            <person name="Ferreira B.R."/>
            <person name="Andrade T.G."/>
            <person name="Santos I.K.F.M."/>
        </authorList>
    </citation>
    <scope>NUCLEOTIDE SEQUENCE</scope>
    <source>
        <strain evidence="3">NSGR</strain>
        <tissue evidence="3">Salivary glands</tissue>
    </source>
</reference>
<feature type="signal peptide" evidence="2">
    <location>
        <begin position="1"/>
        <end position="16"/>
    </location>
</feature>